<dbReference type="AlphaFoldDB" id="A0A9P1DK88"/>
<dbReference type="EMBL" id="CAMXCT010004975">
    <property type="protein sequence ID" value="CAI4010937.1"/>
    <property type="molecule type" value="Genomic_DNA"/>
</dbReference>
<evidence type="ECO:0000313" key="3">
    <source>
        <dbReference type="Proteomes" id="UP001152797"/>
    </source>
</evidence>
<reference evidence="1" key="1">
    <citation type="submission" date="2022-10" db="EMBL/GenBank/DDBJ databases">
        <authorList>
            <person name="Chen Y."/>
            <person name="Dougan E. K."/>
            <person name="Chan C."/>
            <person name="Rhodes N."/>
            <person name="Thang M."/>
        </authorList>
    </citation>
    <scope>NUCLEOTIDE SEQUENCE</scope>
</reference>
<proteinExistence type="predicted"/>
<keyword evidence="3" id="KW-1185">Reference proteome</keyword>
<name>A0A9P1DK88_9DINO</name>
<comment type="caution">
    <text evidence="1">The sequence shown here is derived from an EMBL/GenBank/DDBJ whole genome shotgun (WGS) entry which is preliminary data.</text>
</comment>
<protein>
    <submittedName>
        <fullName evidence="2">Copia protein</fullName>
    </submittedName>
</protein>
<sequence>MLDRFPEIYEVEAVMPGFKVPTEEGIEEVISTIAPFLSVSGGSIELIELDDGEGVNPRPTIVLGIGGPPAKNASLKAEVVRRVKFIYGQAEKLGGYIGVSSEILFAFSHCLFIFVQTVPETCFHACLR</sequence>
<gene>
    <name evidence="1" type="ORF">C1SCF055_LOCUS36152</name>
</gene>
<dbReference type="EMBL" id="CAMXCT030004975">
    <property type="protein sequence ID" value="CAL4798249.1"/>
    <property type="molecule type" value="Genomic_DNA"/>
</dbReference>
<accession>A0A9P1DK88</accession>
<dbReference type="Proteomes" id="UP001152797">
    <property type="component" value="Unassembled WGS sequence"/>
</dbReference>
<dbReference type="EMBL" id="CAMXCT020004975">
    <property type="protein sequence ID" value="CAL1164312.1"/>
    <property type="molecule type" value="Genomic_DNA"/>
</dbReference>
<dbReference type="InterPro" id="IPR034904">
    <property type="entry name" value="FSCA_dom_sf"/>
</dbReference>
<dbReference type="OrthoDB" id="565552at2759"/>
<organism evidence="1">
    <name type="scientific">Cladocopium goreaui</name>
    <dbReference type="NCBI Taxonomy" id="2562237"/>
    <lineage>
        <taxon>Eukaryota</taxon>
        <taxon>Sar</taxon>
        <taxon>Alveolata</taxon>
        <taxon>Dinophyceae</taxon>
        <taxon>Suessiales</taxon>
        <taxon>Symbiodiniaceae</taxon>
        <taxon>Cladocopium</taxon>
    </lineage>
</organism>
<dbReference type="Gene3D" id="3.30.300.130">
    <property type="entry name" value="Fe-S cluster assembly (FSCA)"/>
    <property type="match status" value="1"/>
</dbReference>
<evidence type="ECO:0000313" key="1">
    <source>
        <dbReference type="EMBL" id="CAI4010937.1"/>
    </source>
</evidence>
<reference evidence="2 3" key="2">
    <citation type="submission" date="2024-05" db="EMBL/GenBank/DDBJ databases">
        <authorList>
            <person name="Chen Y."/>
            <person name="Shah S."/>
            <person name="Dougan E. K."/>
            <person name="Thang M."/>
            <person name="Chan C."/>
        </authorList>
    </citation>
    <scope>NUCLEOTIDE SEQUENCE [LARGE SCALE GENOMIC DNA]</scope>
</reference>
<evidence type="ECO:0000313" key="2">
    <source>
        <dbReference type="EMBL" id="CAL4798249.1"/>
    </source>
</evidence>